<evidence type="ECO:0000313" key="2">
    <source>
        <dbReference type="EMBL" id="KAF7324397.1"/>
    </source>
</evidence>
<dbReference type="EMBL" id="JACAZH010000114">
    <property type="protein sequence ID" value="KAF7324397.1"/>
    <property type="molecule type" value="Genomic_DNA"/>
</dbReference>
<feature type="region of interest" description="Disordered" evidence="1">
    <location>
        <begin position="1"/>
        <end position="107"/>
    </location>
</feature>
<protein>
    <submittedName>
        <fullName evidence="2">Uncharacterized protein</fullName>
    </submittedName>
</protein>
<proteinExistence type="predicted"/>
<accession>A0A8H6TX39</accession>
<dbReference type="AlphaFoldDB" id="A0A8H6TX39"/>
<reference evidence="2" key="1">
    <citation type="submission" date="2020-05" db="EMBL/GenBank/DDBJ databases">
        <title>Mycena genomes resolve the evolution of fungal bioluminescence.</title>
        <authorList>
            <person name="Tsai I.J."/>
        </authorList>
    </citation>
    <scope>NUCLEOTIDE SEQUENCE</scope>
    <source>
        <strain evidence="2">160909Yilan</strain>
    </source>
</reference>
<feature type="compositionally biased region" description="Low complexity" evidence="1">
    <location>
        <begin position="1"/>
        <end position="18"/>
    </location>
</feature>
<name>A0A8H6TX39_9AGAR</name>
<keyword evidence="3" id="KW-1185">Reference proteome</keyword>
<comment type="caution">
    <text evidence="2">The sequence shown here is derived from an EMBL/GenBank/DDBJ whole genome shotgun (WGS) entry which is preliminary data.</text>
</comment>
<organism evidence="2 3">
    <name type="scientific">Mycena sanguinolenta</name>
    <dbReference type="NCBI Taxonomy" id="230812"/>
    <lineage>
        <taxon>Eukaryota</taxon>
        <taxon>Fungi</taxon>
        <taxon>Dikarya</taxon>
        <taxon>Basidiomycota</taxon>
        <taxon>Agaricomycotina</taxon>
        <taxon>Agaricomycetes</taxon>
        <taxon>Agaricomycetidae</taxon>
        <taxon>Agaricales</taxon>
        <taxon>Marasmiineae</taxon>
        <taxon>Mycenaceae</taxon>
        <taxon>Mycena</taxon>
    </lineage>
</organism>
<evidence type="ECO:0000256" key="1">
    <source>
        <dbReference type="SAM" id="MobiDB-lite"/>
    </source>
</evidence>
<evidence type="ECO:0000313" key="3">
    <source>
        <dbReference type="Proteomes" id="UP000623467"/>
    </source>
</evidence>
<sequence>MSSRSQGKSSAPPSSSLPMNYEAANSRLLNRRTPMPPIESDTPNHKPAMLPPGANLSGANMKPGALSARSLGGTSDDMSSPPGPLPAPAPEHLQSSRLYGPPQRRTQPLELLAAQPHLPYNPPIKRRRAKRTEEERIDYLRSDPQVAEFEPYRVLCAGCNKWIRLRPNSTYCSIPWDAHRKICLEKRM</sequence>
<dbReference type="Proteomes" id="UP000623467">
    <property type="component" value="Unassembled WGS sequence"/>
</dbReference>
<dbReference type="OrthoDB" id="3270344at2759"/>
<gene>
    <name evidence="2" type="ORF">MSAN_02519800</name>
</gene>